<dbReference type="eggNOG" id="COG2327">
    <property type="taxonomic scope" value="Bacteria"/>
</dbReference>
<dbReference type="OrthoDB" id="2082405at2"/>
<reference evidence="3" key="1">
    <citation type="submission" date="2009-07" db="EMBL/GenBank/DDBJ databases">
        <title>Complete sequence of chromosome of Methylovorus sp. SIP3-4.</title>
        <authorList>
            <person name="Lucas S."/>
            <person name="Copeland A."/>
            <person name="Lapidus A."/>
            <person name="Glavina del Rio T."/>
            <person name="Tice H."/>
            <person name="Bruce D."/>
            <person name="Goodwin L."/>
            <person name="Pitluck S."/>
            <person name="Clum A."/>
            <person name="Larimer F."/>
            <person name="Land M."/>
            <person name="Hauser L."/>
            <person name="Kyrpides N."/>
            <person name="Mikhailova N."/>
            <person name="Kayluzhnaya M."/>
            <person name="Chistoserdova L."/>
        </authorList>
    </citation>
    <scope>NUCLEOTIDE SEQUENCE [LARGE SCALE GENOMIC DNA]</scope>
    <source>
        <strain evidence="3">SIP3-4</strain>
    </source>
</reference>
<feature type="domain" description="Polysaccharide pyruvyl transferase" evidence="1">
    <location>
        <begin position="41"/>
        <end position="320"/>
    </location>
</feature>
<dbReference type="KEGG" id="mei:Msip34_0131"/>
<sequence>MTLRDIKTYGPPVKLSMKTCSGRPGAKRLLHIGVHNSANRNAGDTLLFPVVRKAFDTLLGTCDWELRQAWEPFSIEDARQVNQNFDGIVIGGGGLLLRDQAGSDVSSSGWQWNSNISAVESINIPVIIFAIGYNRFRGQDDFDPVFTEHIRALTAKSAFFGLRNTGSINALKNYLQPQQFDVLRRQYCPTTVLWQLYPEYREIAMAHDAKKERIFAFNAAFDRAALRFGQNADHVLDNVAAAVRRAQNLGWKIIMAAHKTMDRDIEPYLDKAGVIYDTADLTDAGPTEVMDFYARVDFAFGMRGHAQMIPFGLRRPIMSIISHDKMRFLLDDIERPDWGVEVDSPKLADHLETALKALEQDHHTVHTDIANAQQKVWIETEANLRTIERALTASPQPRTPACPI</sequence>
<dbReference type="EMBL" id="CP001674">
    <property type="protein sequence ID" value="ACT49380.1"/>
    <property type="molecule type" value="Genomic_DNA"/>
</dbReference>
<dbReference type="RefSeq" id="WP_015829156.1">
    <property type="nucleotide sequence ID" value="NC_012969.1"/>
</dbReference>
<keyword evidence="3" id="KW-1185">Reference proteome</keyword>
<dbReference type="InterPro" id="IPR007345">
    <property type="entry name" value="Polysacch_pyruvyl_Trfase"/>
</dbReference>
<dbReference type="Proteomes" id="UP000002743">
    <property type="component" value="Chromosome"/>
</dbReference>
<evidence type="ECO:0000313" key="3">
    <source>
        <dbReference type="Proteomes" id="UP000002743"/>
    </source>
</evidence>
<organism evidence="2 3">
    <name type="scientific">Methylovorus glucosotrophus (strain SIP3-4)</name>
    <dbReference type="NCBI Taxonomy" id="582744"/>
    <lineage>
        <taxon>Bacteria</taxon>
        <taxon>Pseudomonadati</taxon>
        <taxon>Pseudomonadota</taxon>
        <taxon>Betaproteobacteria</taxon>
        <taxon>Nitrosomonadales</taxon>
        <taxon>Methylophilaceae</taxon>
        <taxon>Methylovorus</taxon>
    </lineage>
</organism>
<proteinExistence type="predicted"/>
<gene>
    <name evidence="2" type="ordered locus">Msip34_0131</name>
</gene>
<dbReference type="HOGENOM" id="CLU_681159_0_0_4"/>
<dbReference type="Pfam" id="PF04230">
    <property type="entry name" value="PS_pyruv_trans"/>
    <property type="match status" value="1"/>
</dbReference>
<name>C6X8B0_METGS</name>
<dbReference type="STRING" id="582744.Msip34_0131"/>
<evidence type="ECO:0000313" key="2">
    <source>
        <dbReference type="EMBL" id="ACT49380.1"/>
    </source>
</evidence>
<evidence type="ECO:0000259" key="1">
    <source>
        <dbReference type="Pfam" id="PF04230"/>
    </source>
</evidence>
<reference evidence="2 3" key="2">
    <citation type="journal article" date="2011" name="J. Bacteriol.">
        <title>Genomes of three methylotrophs from a single niche uncover genetic and metabolic divergence of Methylophilaceae.</title>
        <authorList>
            <person name="Lapidus A."/>
            <person name="Clum A."/>
            <person name="Labutti K."/>
            <person name="Kaluzhnaya M.G."/>
            <person name="Lim S."/>
            <person name="Beck D.A."/>
            <person name="Glavina Del Rio T."/>
            <person name="Nolan M."/>
            <person name="Mavromatis K."/>
            <person name="Huntemann M."/>
            <person name="Lucas S."/>
            <person name="Lidstrom M.E."/>
            <person name="Ivanova N."/>
            <person name="Chistoserdova L."/>
        </authorList>
    </citation>
    <scope>NUCLEOTIDE SEQUENCE [LARGE SCALE GENOMIC DNA]</scope>
    <source>
        <strain evidence="2 3">SIP3-4</strain>
    </source>
</reference>
<accession>C6X8B0</accession>
<protein>
    <recommendedName>
        <fullName evidence="1">Polysaccharide pyruvyl transferase domain-containing protein</fullName>
    </recommendedName>
</protein>
<dbReference type="AlphaFoldDB" id="C6X8B0"/>